<name>A0A2P5IGA2_DIAHE</name>
<sequence length="320" mass="35463">MAQRSDSMETAASPLNSRPDSEMFLRSFVPRKGTQRHCDHLEKLQAVEKTKGEQEIESSDVSDLLEEISSTNTIYGYWEVNGQLFEDLTWTTVVCCETFELLVQCPPGKRITLGNLDLEVILLSCLEDANGGAFVRKLSSTSKCWPTGHVDFRWLLQGTLAEGGPEPDLKEGGSSTPFVPPSKSAKRLFSPIQQLKLATQSLEKKRTLPIEQLQSPMSPTSPPSLLQRWDSTRRQSLDPSGGICASPTKQSHETRRSSTWKERTTSLFQSKRNSHHSTSSKSSASHSTTSSSGQSKGTVTGNFDVTWNYAYIPSQPFSKI</sequence>
<reference evidence="2" key="1">
    <citation type="submission" date="2017-09" db="EMBL/GenBank/DDBJ databases">
        <title>Polyketide synthases of a Diaporthe helianthi virulent isolate.</title>
        <authorList>
            <person name="Baroncelli R."/>
        </authorList>
    </citation>
    <scope>NUCLEOTIDE SEQUENCE [LARGE SCALE GENOMIC DNA]</scope>
    <source>
        <strain evidence="2">7/96</strain>
    </source>
</reference>
<organism evidence="2 3">
    <name type="scientific">Diaporthe helianthi</name>
    <dbReference type="NCBI Taxonomy" id="158607"/>
    <lineage>
        <taxon>Eukaryota</taxon>
        <taxon>Fungi</taxon>
        <taxon>Dikarya</taxon>
        <taxon>Ascomycota</taxon>
        <taxon>Pezizomycotina</taxon>
        <taxon>Sordariomycetes</taxon>
        <taxon>Sordariomycetidae</taxon>
        <taxon>Diaporthales</taxon>
        <taxon>Diaporthaceae</taxon>
        <taxon>Diaporthe</taxon>
    </lineage>
</organism>
<proteinExistence type="predicted"/>
<evidence type="ECO:0000313" key="2">
    <source>
        <dbReference type="EMBL" id="POS81527.1"/>
    </source>
</evidence>
<dbReference type="AlphaFoldDB" id="A0A2P5IGA2"/>
<evidence type="ECO:0000313" key="3">
    <source>
        <dbReference type="Proteomes" id="UP000094444"/>
    </source>
</evidence>
<dbReference type="Proteomes" id="UP000094444">
    <property type="component" value="Unassembled WGS sequence"/>
</dbReference>
<feature type="compositionally biased region" description="Low complexity" evidence="1">
    <location>
        <begin position="276"/>
        <end position="298"/>
    </location>
</feature>
<accession>A0A2P5IGA2</accession>
<feature type="region of interest" description="Disordered" evidence="1">
    <location>
        <begin position="163"/>
        <end position="182"/>
    </location>
</feature>
<feature type="compositionally biased region" description="Basic and acidic residues" evidence="1">
    <location>
        <begin position="250"/>
        <end position="264"/>
    </location>
</feature>
<feature type="region of interest" description="Disordered" evidence="1">
    <location>
        <begin position="1"/>
        <end position="22"/>
    </location>
</feature>
<evidence type="ECO:0000256" key="1">
    <source>
        <dbReference type="SAM" id="MobiDB-lite"/>
    </source>
</evidence>
<dbReference type="EMBL" id="MAVT02000002">
    <property type="protein sequence ID" value="POS81527.1"/>
    <property type="molecule type" value="Genomic_DNA"/>
</dbReference>
<feature type="compositionally biased region" description="Polar residues" evidence="1">
    <location>
        <begin position="1"/>
        <end position="18"/>
    </location>
</feature>
<gene>
    <name evidence="2" type="ORF">DHEL01_v200044</name>
</gene>
<dbReference type="InParanoid" id="A0A2P5IGA2"/>
<protein>
    <submittedName>
        <fullName evidence="2">Uncharacterized protein</fullName>
    </submittedName>
</protein>
<feature type="region of interest" description="Disordered" evidence="1">
    <location>
        <begin position="232"/>
        <end position="298"/>
    </location>
</feature>
<keyword evidence="3" id="KW-1185">Reference proteome</keyword>
<dbReference type="OrthoDB" id="5242126at2759"/>
<comment type="caution">
    <text evidence="2">The sequence shown here is derived from an EMBL/GenBank/DDBJ whole genome shotgun (WGS) entry which is preliminary data.</text>
</comment>